<dbReference type="PANTHER" id="PTHR22911:SF76">
    <property type="entry name" value="EAMA DOMAIN-CONTAINING PROTEIN"/>
    <property type="match status" value="1"/>
</dbReference>
<dbReference type="SUPFAM" id="SSF103481">
    <property type="entry name" value="Multidrug resistance efflux transporter EmrE"/>
    <property type="match status" value="1"/>
</dbReference>
<evidence type="ECO:0000259" key="2">
    <source>
        <dbReference type="Pfam" id="PF00892"/>
    </source>
</evidence>
<feature type="transmembrane region" description="Helical" evidence="1">
    <location>
        <begin position="5"/>
        <end position="24"/>
    </location>
</feature>
<sequence length="268" mass="29331">MNKYYLILVIGGITFGTAAIFIRLSDLTPGMIAFFRFFIAGIILSRGRINLRKVLTQWKTGALLSAHMILFIASVYRTTIIDSTVLVSTSPLFSLVLAPLAGIKNSRKDVIAGVVAFVGVLIMNFPLNEGYLIGNVLAILSALTISMYTILLSRVKDEDPLTPAAYIYLMSSVFSLPIMILQGVGKINFYSLLSLVGLIVFPTLIGHTSVVYSSGHVKPQHIEVIGLLEPVVATVLAFPIFDQIPTLFEMLGGIVIILSILTLLWNRW</sequence>
<accession>F4G1J9</accession>
<protein>
    <recommendedName>
        <fullName evidence="2">EamA domain-containing protein</fullName>
    </recommendedName>
</protein>
<keyword evidence="1" id="KW-0812">Transmembrane</keyword>
<dbReference type="InterPro" id="IPR037185">
    <property type="entry name" value="EmrE-like"/>
</dbReference>
<dbReference type="PANTHER" id="PTHR22911">
    <property type="entry name" value="ACYL-MALONYL CONDENSING ENZYME-RELATED"/>
    <property type="match status" value="1"/>
</dbReference>
<dbReference type="InterPro" id="IPR000620">
    <property type="entry name" value="EamA_dom"/>
</dbReference>
<dbReference type="Proteomes" id="UP000007812">
    <property type="component" value="Chromosome"/>
</dbReference>
<dbReference type="eggNOG" id="arCOG00271">
    <property type="taxonomic scope" value="Archaea"/>
</dbReference>
<keyword evidence="1" id="KW-1133">Transmembrane helix</keyword>
<reference evidence="3 4" key="1">
    <citation type="journal article" date="2011" name="J. Bacteriol.">
        <title>Complete genome sequence of Metallosphaera cuprina, a metal sulfide-oxidizing archaeon from a hot spring.</title>
        <authorList>
            <person name="Liu L.J."/>
            <person name="You X.Y."/>
            <person name="Zheng H."/>
            <person name="Wang S."/>
            <person name="Jiang C.Y."/>
            <person name="Liu S.J."/>
        </authorList>
    </citation>
    <scope>NUCLEOTIDE SEQUENCE [LARGE SCALE GENOMIC DNA]</scope>
    <source>
        <strain evidence="3 4">Ar-4</strain>
    </source>
</reference>
<name>F4G1J9_METCR</name>
<dbReference type="PATRIC" id="fig|1006006.8.peg.706"/>
<proteinExistence type="predicted"/>
<feature type="domain" description="EamA" evidence="2">
    <location>
        <begin position="4"/>
        <end position="124"/>
    </location>
</feature>
<dbReference type="GeneID" id="10492898"/>
<organism evidence="3 4">
    <name type="scientific">Metallosphaera cuprina (strain Ar-4)</name>
    <dbReference type="NCBI Taxonomy" id="1006006"/>
    <lineage>
        <taxon>Archaea</taxon>
        <taxon>Thermoproteota</taxon>
        <taxon>Thermoprotei</taxon>
        <taxon>Sulfolobales</taxon>
        <taxon>Sulfolobaceae</taxon>
        <taxon>Metallosphaera</taxon>
    </lineage>
</organism>
<evidence type="ECO:0000256" key="1">
    <source>
        <dbReference type="SAM" id="Phobius"/>
    </source>
</evidence>
<dbReference type="KEGG" id="mcn:Mcup_0707"/>
<feature type="transmembrane region" description="Helical" evidence="1">
    <location>
        <begin position="85"/>
        <end position="103"/>
    </location>
</feature>
<dbReference type="GO" id="GO:0016020">
    <property type="term" value="C:membrane"/>
    <property type="evidence" value="ECO:0007669"/>
    <property type="project" value="InterPro"/>
</dbReference>
<dbReference type="STRING" id="1006006.Mcup_0707"/>
<feature type="transmembrane region" description="Helical" evidence="1">
    <location>
        <begin position="30"/>
        <end position="49"/>
    </location>
</feature>
<feature type="transmembrane region" description="Helical" evidence="1">
    <location>
        <begin position="224"/>
        <end position="241"/>
    </location>
</feature>
<keyword evidence="1" id="KW-0472">Membrane</keyword>
<dbReference type="OrthoDB" id="43875at2157"/>
<dbReference type="AlphaFoldDB" id="F4G1J9"/>
<feature type="transmembrane region" description="Helical" evidence="1">
    <location>
        <begin position="165"/>
        <end position="184"/>
    </location>
</feature>
<dbReference type="Pfam" id="PF00892">
    <property type="entry name" value="EamA"/>
    <property type="match status" value="2"/>
</dbReference>
<feature type="transmembrane region" description="Helical" evidence="1">
    <location>
        <begin position="190"/>
        <end position="212"/>
    </location>
</feature>
<gene>
    <name evidence="3" type="ordered locus">Mcup_0707</name>
</gene>
<feature type="transmembrane region" description="Helical" evidence="1">
    <location>
        <begin position="110"/>
        <end position="127"/>
    </location>
</feature>
<feature type="domain" description="EamA" evidence="2">
    <location>
        <begin position="133"/>
        <end position="264"/>
    </location>
</feature>
<feature type="transmembrane region" description="Helical" evidence="1">
    <location>
        <begin position="247"/>
        <end position="265"/>
    </location>
</feature>
<evidence type="ECO:0000313" key="4">
    <source>
        <dbReference type="Proteomes" id="UP000007812"/>
    </source>
</evidence>
<dbReference type="EMBL" id="CP002656">
    <property type="protein sequence ID" value="AEB94812.1"/>
    <property type="molecule type" value="Genomic_DNA"/>
</dbReference>
<feature type="transmembrane region" description="Helical" evidence="1">
    <location>
        <begin position="133"/>
        <end position="153"/>
    </location>
</feature>
<dbReference type="RefSeq" id="WP_013737310.1">
    <property type="nucleotide sequence ID" value="NC_015435.1"/>
</dbReference>
<evidence type="ECO:0000313" key="3">
    <source>
        <dbReference type="EMBL" id="AEB94812.1"/>
    </source>
</evidence>
<keyword evidence="4" id="KW-1185">Reference proteome</keyword>
<feature type="transmembrane region" description="Helical" evidence="1">
    <location>
        <begin position="61"/>
        <end position="79"/>
    </location>
</feature>
<dbReference type="HOGENOM" id="CLU_088838_0_0_2"/>